<organism evidence="6 7">
    <name type="scientific">Pythium oligandrum</name>
    <name type="common">Mycoparasitic fungus</name>
    <dbReference type="NCBI Taxonomy" id="41045"/>
    <lineage>
        <taxon>Eukaryota</taxon>
        <taxon>Sar</taxon>
        <taxon>Stramenopiles</taxon>
        <taxon>Oomycota</taxon>
        <taxon>Peronosporomycetes</taxon>
        <taxon>Pythiales</taxon>
        <taxon>Pythiaceae</taxon>
        <taxon>Pythium</taxon>
    </lineage>
</organism>
<feature type="active site" description="Charge relay system" evidence="2">
    <location>
        <position position="197"/>
    </location>
</feature>
<dbReference type="InterPro" id="IPR050960">
    <property type="entry name" value="AB_hydrolase_4_sf"/>
</dbReference>
<dbReference type="Pfam" id="PF00561">
    <property type="entry name" value="Abhydrolase_1"/>
    <property type="match status" value="1"/>
</dbReference>
<evidence type="ECO:0000313" key="6">
    <source>
        <dbReference type="EMBL" id="TMW59328.1"/>
    </source>
</evidence>
<dbReference type="Proteomes" id="UP000794436">
    <property type="component" value="Unassembled WGS sequence"/>
</dbReference>
<dbReference type="Gene3D" id="3.40.50.1820">
    <property type="entry name" value="alpha/beta hydrolase"/>
    <property type="match status" value="1"/>
</dbReference>
<name>A0A8K1CAB9_PYTOL</name>
<evidence type="ECO:0000256" key="1">
    <source>
        <dbReference type="ARBA" id="ARBA00010884"/>
    </source>
</evidence>
<dbReference type="PANTHER" id="PTHR10794:SF93">
    <property type="entry name" value="SERINE AMINOPEPTIDASE S33 DOMAIN-CONTAINING PROTEIN"/>
    <property type="match status" value="1"/>
</dbReference>
<feature type="domain" description="AB hydrolase-1" evidence="5">
    <location>
        <begin position="119"/>
        <end position="355"/>
    </location>
</feature>
<comment type="caution">
    <text evidence="6">The sequence shown here is derived from an EMBL/GenBank/DDBJ whole genome shotgun (WGS) entry which is preliminary data.</text>
</comment>
<keyword evidence="3" id="KW-0812">Transmembrane</keyword>
<dbReference type="PANTHER" id="PTHR10794">
    <property type="entry name" value="ABHYDROLASE DOMAIN-CONTAINING PROTEIN"/>
    <property type="match status" value="1"/>
</dbReference>
<evidence type="ECO:0000256" key="3">
    <source>
        <dbReference type="SAM" id="Phobius"/>
    </source>
</evidence>
<reference evidence="6" key="1">
    <citation type="submission" date="2019-03" db="EMBL/GenBank/DDBJ databases">
        <title>Long read genome sequence of the mycoparasitic Pythium oligandrum ATCC 38472 isolated from sugarbeet rhizosphere.</title>
        <authorList>
            <person name="Gaulin E."/>
        </authorList>
    </citation>
    <scope>NUCLEOTIDE SEQUENCE</scope>
    <source>
        <strain evidence="6">ATCC 38472_TT</strain>
    </source>
</reference>
<comment type="similarity">
    <text evidence="1">Belongs to the AB hydrolase superfamily. AB hydrolase 4 family.</text>
</comment>
<proteinExistence type="inferred from homology"/>
<feature type="active site" description="Charge relay system" evidence="2">
    <location>
        <position position="349"/>
    </location>
</feature>
<dbReference type="OrthoDB" id="247542at2759"/>
<keyword evidence="7" id="KW-1185">Reference proteome</keyword>
<keyword evidence="3" id="KW-0472">Membrane</keyword>
<dbReference type="InterPro" id="IPR012020">
    <property type="entry name" value="ABHD4"/>
</dbReference>
<dbReference type="SUPFAM" id="SSF53474">
    <property type="entry name" value="alpha/beta-Hydrolases"/>
    <property type="match status" value="1"/>
</dbReference>
<feature type="signal peptide" evidence="4">
    <location>
        <begin position="1"/>
        <end position="17"/>
    </location>
</feature>
<feature type="chain" id="PRO_5035454901" description="AB hydrolase-1 domain-containing protein" evidence="4">
    <location>
        <begin position="18"/>
        <end position="384"/>
    </location>
</feature>
<gene>
    <name evidence="6" type="ORF">Poli38472_004397</name>
</gene>
<dbReference type="EMBL" id="SPLM01000109">
    <property type="protein sequence ID" value="TMW59328.1"/>
    <property type="molecule type" value="Genomic_DNA"/>
</dbReference>
<dbReference type="InterPro" id="IPR029058">
    <property type="entry name" value="AB_hydrolase_fold"/>
</dbReference>
<sequence>MQLSLLLSAEALMAVAAFVASGCAFYLVHTAKNAHRIHKRMVFGQSKLNAYLAEGLQDLLDRYRPTWWTNTHIQIALTFLIPQARINYKREILTLADGGHAALDWAHESEHHKLAPDSPIVLVLHGLTGCSLAMRSLCAEALEHGYRPVVFNKRGHGGVKLVTPKLQPFGCVRDLSHAIAHIEREYPTAKLYGIGFSAGSGLLCSYLGETGASSRLDAGVLISPGYSALELFCRGKINPVYNFLMTFSLKQFLMKHKTELEKIVHVPSALKATTIREFDEHVYMKMHGYENIEEYWKYNDPMRDVDQILRPVLCINALDDPVCTKETIPYEEFEQNPLRMLVETEKGSHCAFFEGHIMLKSWAHEAAMTYLSRVREYQRNAASS</sequence>
<dbReference type="PIRSF" id="PIRSF005211">
    <property type="entry name" value="Ab_hydro_YheT"/>
    <property type="match status" value="1"/>
</dbReference>
<feature type="transmembrane region" description="Helical" evidence="3">
    <location>
        <begin position="12"/>
        <end position="31"/>
    </location>
</feature>
<protein>
    <recommendedName>
        <fullName evidence="5">AB hydrolase-1 domain-containing protein</fullName>
    </recommendedName>
</protein>
<evidence type="ECO:0000259" key="5">
    <source>
        <dbReference type="Pfam" id="PF00561"/>
    </source>
</evidence>
<keyword evidence="3" id="KW-1133">Transmembrane helix</keyword>
<evidence type="ECO:0000313" key="7">
    <source>
        <dbReference type="Proteomes" id="UP000794436"/>
    </source>
</evidence>
<dbReference type="GO" id="GO:0047372">
    <property type="term" value="F:monoacylglycerol lipase activity"/>
    <property type="evidence" value="ECO:0007669"/>
    <property type="project" value="TreeGrafter"/>
</dbReference>
<keyword evidence="4" id="KW-0732">Signal</keyword>
<dbReference type="GO" id="GO:0034338">
    <property type="term" value="F:short-chain carboxylesterase activity"/>
    <property type="evidence" value="ECO:0007669"/>
    <property type="project" value="TreeGrafter"/>
</dbReference>
<dbReference type="InterPro" id="IPR000073">
    <property type="entry name" value="AB_hydrolase_1"/>
</dbReference>
<dbReference type="AlphaFoldDB" id="A0A8K1CAB9"/>
<accession>A0A8K1CAB9</accession>
<evidence type="ECO:0000256" key="4">
    <source>
        <dbReference type="SAM" id="SignalP"/>
    </source>
</evidence>
<evidence type="ECO:0000256" key="2">
    <source>
        <dbReference type="PIRSR" id="PIRSR005211-1"/>
    </source>
</evidence>
<feature type="active site" description="Charge relay system" evidence="2">
    <location>
        <position position="320"/>
    </location>
</feature>